<dbReference type="Gene3D" id="3.40.50.12780">
    <property type="entry name" value="N-terminal domain of ligase-like"/>
    <property type="match status" value="1"/>
</dbReference>
<organism evidence="2 3">
    <name type="scientific">Dickeya aquatica</name>
    <dbReference type="NCBI Taxonomy" id="1401087"/>
    <lineage>
        <taxon>Bacteria</taxon>
        <taxon>Pseudomonadati</taxon>
        <taxon>Pseudomonadota</taxon>
        <taxon>Gammaproteobacteria</taxon>
        <taxon>Enterobacterales</taxon>
        <taxon>Pectobacteriaceae</taxon>
        <taxon>Dickeya</taxon>
    </lineage>
</organism>
<dbReference type="Pfam" id="PF04443">
    <property type="entry name" value="LuxE"/>
    <property type="match status" value="1"/>
</dbReference>
<name>A0A375AC95_9GAMM</name>
<dbReference type="EMBL" id="LT615367">
    <property type="protein sequence ID" value="SLM63734.1"/>
    <property type="molecule type" value="Genomic_DNA"/>
</dbReference>
<reference evidence="2 3" key="1">
    <citation type="submission" date="2016-09" db="EMBL/GenBank/DDBJ databases">
        <authorList>
            <person name="Reverchon S."/>
            <person name="Nasser W."/>
            <person name="Leonard S."/>
            <person name="Brochier C."/>
            <person name="Duprey A."/>
        </authorList>
    </citation>
    <scope>NUCLEOTIDE SEQUENCE [LARGE SCALE GENOMIC DNA]</scope>
    <source>
        <strain evidence="2 3">174/2</strain>
    </source>
</reference>
<evidence type="ECO:0000313" key="3">
    <source>
        <dbReference type="Proteomes" id="UP000294820"/>
    </source>
</evidence>
<dbReference type="InterPro" id="IPR007534">
    <property type="entry name" value="LuxE"/>
</dbReference>
<evidence type="ECO:0000259" key="1">
    <source>
        <dbReference type="Pfam" id="PF04443"/>
    </source>
</evidence>
<proteinExistence type="predicted"/>
<dbReference type="InterPro" id="IPR042099">
    <property type="entry name" value="ANL_N_sf"/>
</dbReference>
<gene>
    <name evidence="2" type="ORF">DAQ1742_02885</name>
</gene>
<dbReference type="KEGG" id="daq:DAQ1742_02885"/>
<protein>
    <submittedName>
        <fullName evidence="2">Acyl protein synthase/acyl-CoA reductase RfbN</fullName>
    </submittedName>
</protein>
<accession>A0A375AC95</accession>
<dbReference type="Proteomes" id="UP000294820">
    <property type="component" value="Chromosome 1"/>
</dbReference>
<dbReference type="AlphaFoldDB" id="A0A375AC95"/>
<feature type="domain" description="Acyl-protein synthetase LuxE" evidence="1">
    <location>
        <begin position="13"/>
        <end position="369"/>
    </location>
</feature>
<dbReference type="GO" id="GO:0047474">
    <property type="term" value="F:long-chain fatty acid--protein ligase activity"/>
    <property type="evidence" value="ECO:0007669"/>
    <property type="project" value="InterPro"/>
</dbReference>
<dbReference type="SUPFAM" id="SSF56801">
    <property type="entry name" value="Acetyl-CoA synthetase-like"/>
    <property type="match status" value="1"/>
</dbReference>
<dbReference type="GO" id="GO:0008218">
    <property type="term" value="P:bioluminescence"/>
    <property type="evidence" value="ECO:0007669"/>
    <property type="project" value="InterPro"/>
</dbReference>
<evidence type="ECO:0000313" key="2">
    <source>
        <dbReference type="EMBL" id="SLM63734.1"/>
    </source>
</evidence>
<sequence>MRQGKHYTQSWIATMISYDNIFSLPPYSLNKNEKNSLFIERLSYLTVYHAASCLPYEKMLNGISFDIKKINKITDFPFLPVSLFKQLDLYSVEKNEIIKTMTSSGTTGQQVSKIFLNKDTASNQQKAFVKIVSDFTGTSRLPLIVIDTPTVMKDRNLFSARGAGILGFSIFASDKIFCLDEHMNIDIEAVSSFLSKHKGRKVLLFGFTFMVWQFFYKSLKEKNIKIDLSNAILIHGGGWKKLQSEAVSQKEFSRLLNDSCGIKQTFDYYGMVEQTGCIYMQCEHGHLHASVFSDIIIRDPKDFSVLPNGRPGIIQVLSLIPESYPGHSLLTEDVGVVLGEDDCPCGRLGKYFSVLGRFQNAELRGCSDTYAS</sequence>
<keyword evidence="3" id="KW-1185">Reference proteome</keyword>